<evidence type="ECO:0000256" key="4">
    <source>
        <dbReference type="ARBA" id="ARBA00023136"/>
    </source>
</evidence>
<feature type="transmembrane region" description="Helical" evidence="5">
    <location>
        <begin position="316"/>
        <end position="336"/>
    </location>
</feature>
<dbReference type="SUPFAM" id="SSF103473">
    <property type="entry name" value="MFS general substrate transporter"/>
    <property type="match status" value="1"/>
</dbReference>
<evidence type="ECO:0000256" key="3">
    <source>
        <dbReference type="ARBA" id="ARBA00022989"/>
    </source>
</evidence>
<feature type="transmembrane region" description="Helical" evidence="5">
    <location>
        <begin position="167"/>
        <end position="185"/>
    </location>
</feature>
<dbReference type="OrthoDB" id="5296287at2759"/>
<keyword evidence="3 5" id="KW-1133">Transmembrane helix</keyword>
<keyword evidence="4 5" id="KW-0472">Membrane</keyword>
<dbReference type="Gene3D" id="1.20.1250.20">
    <property type="entry name" value="MFS general substrate transporter like domains"/>
    <property type="match status" value="1"/>
</dbReference>
<dbReference type="Proteomes" id="UP000614601">
    <property type="component" value="Unassembled WGS sequence"/>
</dbReference>
<feature type="chain" id="PRO_5044131706" description="Major facilitator superfamily (MFS) profile domain-containing protein" evidence="6">
    <location>
        <begin position="21"/>
        <end position="445"/>
    </location>
</feature>
<dbReference type="InterPro" id="IPR036259">
    <property type="entry name" value="MFS_trans_sf"/>
</dbReference>
<feature type="transmembrane region" description="Helical" evidence="5">
    <location>
        <begin position="370"/>
        <end position="391"/>
    </location>
</feature>
<evidence type="ECO:0000313" key="8">
    <source>
        <dbReference type="EMBL" id="CAD5223369.1"/>
    </source>
</evidence>
<comment type="subcellular location">
    <subcellularLocation>
        <location evidence="1">Membrane</location>
        <topology evidence="1">Multi-pass membrane protein</topology>
    </subcellularLocation>
</comment>
<feature type="transmembrane region" description="Helical" evidence="5">
    <location>
        <begin position="137"/>
        <end position="161"/>
    </location>
</feature>
<keyword evidence="9" id="KW-1185">Reference proteome</keyword>
<dbReference type="PROSITE" id="PS50850">
    <property type="entry name" value="MFS"/>
    <property type="match status" value="1"/>
</dbReference>
<evidence type="ECO:0000256" key="2">
    <source>
        <dbReference type="ARBA" id="ARBA00022692"/>
    </source>
</evidence>
<dbReference type="Proteomes" id="UP000783686">
    <property type="component" value="Unassembled WGS sequence"/>
</dbReference>
<dbReference type="InterPro" id="IPR011701">
    <property type="entry name" value="MFS"/>
</dbReference>
<feature type="transmembrane region" description="Helical" evidence="5">
    <location>
        <begin position="342"/>
        <end position="363"/>
    </location>
</feature>
<reference evidence="8" key="1">
    <citation type="submission" date="2020-09" db="EMBL/GenBank/DDBJ databases">
        <authorList>
            <person name="Kikuchi T."/>
        </authorList>
    </citation>
    <scope>NUCLEOTIDE SEQUENCE</scope>
    <source>
        <strain evidence="8">SH1</strain>
    </source>
</reference>
<feature type="transmembrane region" description="Helical" evidence="5">
    <location>
        <begin position="288"/>
        <end position="309"/>
    </location>
</feature>
<dbReference type="EMBL" id="CAJFCW020000005">
    <property type="protein sequence ID" value="CAG9117658.1"/>
    <property type="molecule type" value="Genomic_DNA"/>
</dbReference>
<accession>A0A811L540</accession>
<comment type="caution">
    <text evidence="8">The sequence shown here is derived from an EMBL/GenBank/DDBJ whole genome shotgun (WGS) entry which is preliminary data.</text>
</comment>
<feature type="transmembrane region" description="Helical" evidence="5">
    <location>
        <begin position="403"/>
        <end position="422"/>
    </location>
</feature>
<organism evidence="8 9">
    <name type="scientific">Bursaphelenchus okinawaensis</name>
    <dbReference type="NCBI Taxonomy" id="465554"/>
    <lineage>
        <taxon>Eukaryota</taxon>
        <taxon>Metazoa</taxon>
        <taxon>Ecdysozoa</taxon>
        <taxon>Nematoda</taxon>
        <taxon>Chromadorea</taxon>
        <taxon>Rhabditida</taxon>
        <taxon>Tylenchina</taxon>
        <taxon>Tylenchomorpha</taxon>
        <taxon>Aphelenchoidea</taxon>
        <taxon>Aphelenchoididae</taxon>
        <taxon>Bursaphelenchus</taxon>
    </lineage>
</organism>
<dbReference type="InterPro" id="IPR020846">
    <property type="entry name" value="MFS_dom"/>
</dbReference>
<evidence type="ECO:0000256" key="1">
    <source>
        <dbReference type="ARBA" id="ARBA00004141"/>
    </source>
</evidence>
<feature type="transmembrane region" description="Helical" evidence="5">
    <location>
        <begin position="103"/>
        <end position="125"/>
    </location>
</feature>
<keyword evidence="6" id="KW-0732">Signal</keyword>
<proteinExistence type="predicted"/>
<feature type="transmembrane region" description="Helical" evidence="5">
    <location>
        <begin position="255"/>
        <end position="276"/>
    </location>
</feature>
<keyword evidence="2 5" id="KW-0812">Transmembrane</keyword>
<gene>
    <name evidence="8" type="ORF">BOKJ2_LOCUS10139</name>
</gene>
<dbReference type="PANTHER" id="PTHR24064">
    <property type="entry name" value="SOLUTE CARRIER FAMILY 22 MEMBER"/>
    <property type="match status" value="1"/>
</dbReference>
<evidence type="ECO:0000256" key="6">
    <source>
        <dbReference type="SAM" id="SignalP"/>
    </source>
</evidence>
<dbReference type="Pfam" id="PF07690">
    <property type="entry name" value="MFS_1"/>
    <property type="match status" value="1"/>
</dbReference>
<dbReference type="GO" id="GO:0022857">
    <property type="term" value="F:transmembrane transporter activity"/>
    <property type="evidence" value="ECO:0007669"/>
    <property type="project" value="InterPro"/>
</dbReference>
<evidence type="ECO:0000256" key="5">
    <source>
        <dbReference type="SAM" id="Phobius"/>
    </source>
</evidence>
<name>A0A811L540_9BILA</name>
<evidence type="ECO:0000313" key="9">
    <source>
        <dbReference type="Proteomes" id="UP000614601"/>
    </source>
</evidence>
<feature type="transmembrane region" description="Helical" evidence="5">
    <location>
        <begin position="79"/>
        <end position="97"/>
    </location>
</feature>
<feature type="signal peptide" evidence="6">
    <location>
        <begin position="1"/>
        <end position="20"/>
    </location>
</feature>
<sequence length="445" mass="49829">MAMCWCYVAPPILLIPFAIGDMCENATECTMTPGSVIEEFYLVEDDGYKAEMALTISTAGDLLGSTLISYLSDIKGRRPILLFCLMSFGVFNLMLAFSPNIYVFWILRLLQGAFSSGLNCANWVLAYESSSMGLRAYAPLVFGITWIIGYVAVAPLCYYVTYWRHQILITSFPSIIATLIYFFTIPESFHFTISNGLTDTVTSWYRNMNRYCECKRELTEVAEIIEKHKVVKDARNSNGKKELGLAKTLMTNKRVFLYIVIFAYIWASDFFIYAGLNILSTSLAGNKYWNFALGGIAEIPSYLISPYLLEKQGRRGFGAWTHLMTFAAFLATVFIKNPTISFVFWLIGKFSISCAFTAVFVYVSEVFPTVYRSGVLGICMFVSCFGGIAAGTVRSMNAISPDIPNIIFAVTSLLGAILTLFLPETKGKELPDTTEEMELFFSKKN</sequence>
<evidence type="ECO:0000259" key="7">
    <source>
        <dbReference type="PROSITE" id="PS50850"/>
    </source>
</evidence>
<dbReference type="AlphaFoldDB" id="A0A811L540"/>
<protein>
    <recommendedName>
        <fullName evidence="7">Major facilitator superfamily (MFS) profile domain-containing protein</fullName>
    </recommendedName>
</protein>
<feature type="domain" description="Major facilitator superfamily (MFS) profile" evidence="7">
    <location>
        <begin position="1"/>
        <end position="427"/>
    </location>
</feature>
<dbReference type="EMBL" id="CAJFDH010000005">
    <property type="protein sequence ID" value="CAD5223369.1"/>
    <property type="molecule type" value="Genomic_DNA"/>
</dbReference>
<dbReference type="GO" id="GO:0016020">
    <property type="term" value="C:membrane"/>
    <property type="evidence" value="ECO:0007669"/>
    <property type="project" value="UniProtKB-SubCell"/>
</dbReference>